<evidence type="ECO:0000313" key="1">
    <source>
        <dbReference type="EMBL" id="CEF83551.1"/>
    </source>
</evidence>
<accession>A0A098DNW0</accession>
<proteinExistence type="predicted"/>
<protein>
    <submittedName>
        <fullName evidence="1">Chromosome 4, complete genome</fullName>
    </submittedName>
</protein>
<dbReference type="VEuPathDB" id="FungiDB:FGRAMPH1_01G22749"/>
<reference evidence="1 3" key="3">
    <citation type="journal article" date="2015" name="BMC Genomics">
        <title>The completed genome sequence of the pathogenic ascomycete fungus Fusarium graminearum.</title>
        <authorList>
            <person name="King R."/>
            <person name="Urban M."/>
            <person name="Hammond-Kosack M.C."/>
            <person name="Hassani-Pak K."/>
            <person name="Hammond-Kosack K.E."/>
        </authorList>
    </citation>
    <scope>NUCLEOTIDE SEQUENCE [LARGE SCALE GENOMIC DNA]</scope>
    <source>
        <strain evidence="3">ATCC MYA-4620 / CBS 123657 / FGSC 9075 / NRRL 31084 / PH-1</strain>
        <strain evidence="1">PH-1</strain>
    </source>
</reference>
<dbReference type="AlphaFoldDB" id="A0A098DNW0"/>
<reference evidence="2 3" key="1">
    <citation type="journal article" date="2007" name="Science">
        <title>The Fusarium graminearum genome reveals a link between localized polymorphism and pathogen specialization.</title>
        <authorList>
            <person name="Cuomo C.A."/>
            <person name="Gueldener U."/>
            <person name="Xu J.-R."/>
            <person name="Trail F."/>
            <person name="Turgeon B.G."/>
            <person name="Di Pietro A."/>
            <person name="Walton J.D."/>
            <person name="Ma L.-J."/>
            <person name="Baker S.E."/>
            <person name="Rep M."/>
            <person name="Adam G."/>
            <person name="Antoniw J."/>
            <person name="Baldwin T."/>
            <person name="Calvo S.E."/>
            <person name="Chang Y.-L."/>
            <person name="DeCaprio D."/>
            <person name="Gale L.R."/>
            <person name="Gnerre S."/>
            <person name="Goswami R.S."/>
            <person name="Hammond-Kosack K."/>
            <person name="Harris L.J."/>
            <person name="Hilburn K."/>
            <person name="Kennell J.C."/>
            <person name="Kroken S."/>
            <person name="Magnuson J.K."/>
            <person name="Mannhaupt G."/>
            <person name="Mauceli E.W."/>
            <person name="Mewes H.-W."/>
            <person name="Mitterbauer R."/>
            <person name="Muehlbauer G."/>
            <person name="Muensterkoetter M."/>
            <person name="Nelson D."/>
            <person name="O'Donnell K."/>
            <person name="Ouellet T."/>
            <person name="Qi W."/>
            <person name="Quesneville H."/>
            <person name="Roncero M.I.G."/>
            <person name="Seong K.-Y."/>
            <person name="Tetko I.V."/>
            <person name="Urban M."/>
            <person name="Waalwijk C."/>
            <person name="Ward T.J."/>
            <person name="Yao J."/>
            <person name="Birren B.W."/>
            <person name="Kistler H.C."/>
        </authorList>
    </citation>
    <scope>NUCLEOTIDE SEQUENCE [LARGE SCALE GENOMIC DNA]</scope>
    <source>
        <strain evidence="3">ATCC MYA-4620 / CBS 123657 / FGSC 9075 / NRRL 31084 / PH-1</strain>
        <strain evidence="2">PH-1 / ATCC MYA-4620 / FGSC 9075 / NRRL 31084</strain>
    </source>
</reference>
<evidence type="ECO:0000313" key="3">
    <source>
        <dbReference type="Proteomes" id="UP000070720"/>
    </source>
</evidence>
<accession>A0A0E0SAT8</accession>
<reference evidence="2" key="4">
    <citation type="submission" date="2017-01" db="UniProtKB">
        <authorList>
            <consortium name="EnsemblFungi"/>
        </authorList>
    </citation>
    <scope>IDENTIFICATION</scope>
    <source>
        <strain evidence="2">PH-1 / ATCC MYA-4620 / FGSC 9075 / NRRL 31084</strain>
    </source>
</reference>
<keyword evidence="3" id="KW-1185">Reference proteome</keyword>
<gene>
    <name evidence="1" type="ORF">FGRAMPH1_01T22749</name>
</gene>
<dbReference type="InParanoid" id="A0A098DNW0"/>
<reference evidence="2 3" key="2">
    <citation type="journal article" date="2010" name="Nature">
        <title>Comparative genomics reveals mobile pathogenicity chromosomes in Fusarium.</title>
        <authorList>
            <person name="Ma L.J."/>
            <person name="van der Does H.C."/>
            <person name="Borkovich K.A."/>
            <person name="Coleman J.J."/>
            <person name="Daboussi M.J."/>
            <person name="Di Pietro A."/>
            <person name="Dufresne M."/>
            <person name="Freitag M."/>
            <person name="Grabherr M."/>
            <person name="Henrissat B."/>
            <person name="Houterman P.M."/>
            <person name="Kang S."/>
            <person name="Shim W.B."/>
            <person name="Woloshuk C."/>
            <person name="Xie X."/>
            <person name="Xu J.R."/>
            <person name="Antoniw J."/>
            <person name="Baker S.E."/>
            <person name="Bluhm B.H."/>
            <person name="Breakspear A."/>
            <person name="Brown D.W."/>
            <person name="Butchko R.A."/>
            <person name="Chapman S."/>
            <person name="Coulson R."/>
            <person name="Coutinho P.M."/>
            <person name="Danchin E.G."/>
            <person name="Diener A."/>
            <person name="Gale L.R."/>
            <person name="Gardiner D.M."/>
            <person name="Goff S."/>
            <person name="Hammond-Kosack K.E."/>
            <person name="Hilburn K."/>
            <person name="Hua-Van A."/>
            <person name="Jonkers W."/>
            <person name="Kazan K."/>
            <person name="Kodira C.D."/>
            <person name="Koehrsen M."/>
            <person name="Kumar L."/>
            <person name="Lee Y.H."/>
            <person name="Li L."/>
            <person name="Manners J.M."/>
            <person name="Miranda-Saavedra D."/>
            <person name="Mukherjee M."/>
            <person name="Park G."/>
            <person name="Park J."/>
            <person name="Park S.Y."/>
            <person name="Proctor R.H."/>
            <person name="Regev A."/>
            <person name="Ruiz-Roldan M.C."/>
            <person name="Sain D."/>
            <person name="Sakthikumar S."/>
            <person name="Sykes S."/>
            <person name="Schwartz D.C."/>
            <person name="Turgeon B.G."/>
            <person name="Wapinski I."/>
            <person name="Yoder O."/>
            <person name="Young S."/>
            <person name="Zeng Q."/>
            <person name="Zhou S."/>
            <person name="Galagan J."/>
            <person name="Cuomo C.A."/>
            <person name="Kistler H.C."/>
            <person name="Rep M."/>
        </authorList>
    </citation>
    <scope>GENOME REANNOTATION</scope>
    <source>
        <strain evidence="3">ATCC MYA-4620 / CBS 123657 / FGSC 9075 / NRRL 31084 / PH-1</strain>
        <strain evidence="2">PH-1 / ATCC MYA-4620 / FGSC 9075 / NRRL 31084</strain>
    </source>
</reference>
<dbReference type="EMBL" id="HG970335">
    <property type="protein sequence ID" value="CEF83551.1"/>
    <property type="molecule type" value="Genomic_DNA"/>
</dbReference>
<sequence length="103" mass="11553">MADRYDVMLGLKFSPLIAPEGAEIAFGIHHASEAKGAKLVFRDWQMIPARIISRWMAEHAPECQSLADVLVSNGIELDTENEDEWAEDVSDQWATGILQYFST</sequence>
<dbReference type="EnsemblFungi" id="CEF83551">
    <property type="protein sequence ID" value="CEF83551"/>
    <property type="gene ID" value="FGRRES_20341"/>
</dbReference>
<evidence type="ECO:0000313" key="2">
    <source>
        <dbReference type="EnsemblFungi" id="CEF83551"/>
    </source>
</evidence>
<organism evidence="1 3">
    <name type="scientific">Gibberella zeae (strain ATCC MYA-4620 / CBS 123657 / FGSC 9075 / NRRL 31084 / PH-1)</name>
    <name type="common">Wheat head blight fungus</name>
    <name type="synonym">Fusarium graminearum</name>
    <dbReference type="NCBI Taxonomy" id="229533"/>
    <lineage>
        <taxon>Eukaryota</taxon>
        <taxon>Fungi</taxon>
        <taxon>Dikarya</taxon>
        <taxon>Ascomycota</taxon>
        <taxon>Pezizomycotina</taxon>
        <taxon>Sordariomycetes</taxon>
        <taxon>Hypocreomycetidae</taxon>
        <taxon>Hypocreales</taxon>
        <taxon>Nectriaceae</taxon>
        <taxon>Fusarium</taxon>
    </lineage>
</organism>
<dbReference type="Proteomes" id="UP000070720">
    <property type="component" value="Chromosome 4"/>
</dbReference>
<name>A0A098DNW0_GIBZE</name>